<organism evidence="1 2">
    <name type="scientific">Leptidea sinapis</name>
    <dbReference type="NCBI Taxonomy" id="189913"/>
    <lineage>
        <taxon>Eukaryota</taxon>
        <taxon>Metazoa</taxon>
        <taxon>Ecdysozoa</taxon>
        <taxon>Arthropoda</taxon>
        <taxon>Hexapoda</taxon>
        <taxon>Insecta</taxon>
        <taxon>Pterygota</taxon>
        <taxon>Neoptera</taxon>
        <taxon>Endopterygota</taxon>
        <taxon>Lepidoptera</taxon>
        <taxon>Glossata</taxon>
        <taxon>Ditrysia</taxon>
        <taxon>Papilionoidea</taxon>
        <taxon>Pieridae</taxon>
        <taxon>Dismorphiinae</taxon>
        <taxon>Leptidea</taxon>
    </lineage>
</organism>
<dbReference type="AlphaFoldDB" id="A0A5E4QQX9"/>
<keyword evidence="2" id="KW-1185">Reference proteome</keyword>
<proteinExistence type="predicted"/>
<evidence type="ECO:0000313" key="2">
    <source>
        <dbReference type="Proteomes" id="UP000324832"/>
    </source>
</evidence>
<evidence type="ECO:0000313" key="1">
    <source>
        <dbReference type="EMBL" id="VVD00673.1"/>
    </source>
</evidence>
<dbReference type="EMBL" id="FZQP02004889">
    <property type="protein sequence ID" value="VVD00673.1"/>
    <property type="molecule type" value="Genomic_DNA"/>
</dbReference>
<name>A0A5E4QQX9_9NEOP</name>
<reference evidence="1 2" key="1">
    <citation type="submission" date="2017-07" db="EMBL/GenBank/DDBJ databases">
        <authorList>
            <person name="Talla V."/>
            <person name="Backstrom N."/>
        </authorList>
    </citation>
    <scope>NUCLEOTIDE SEQUENCE [LARGE SCALE GENOMIC DNA]</scope>
</reference>
<sequence>MRKHQLVIKMSDGSNAITVKSVIINKDTQEKLFLSHDQDEEPTLVTIHNMDNTITEGSIISEGNEAVRLIQIELPNGHSGWVAVSE</sequence>
<gene>
    <name evidence="1" type="ORF">LSINAPIS_LOCUS11264</name>
</gene>
<dbReference type="Proteomes" id="UP000324832">
    <property type="component" value="Unassembled WGS sequence"/>
</dbReference>
<protein>
    <submittedName>
        <fullName evidence="1">Uncharacterized protein</fullName>
    </submittedName>
</protein>
<accession>A0A5E4QQX9</accession>